<dbReference type="PANTHER" id="PTHR11215:SF1">
    <property type="entry name" value="MYG1 EXONUCLEASE"/>
    <property type="match status" value="1"/>
</dbReference>
<dbReference type="InParanoid" id="D8M5D4"/>
<dbReference type="PANTHER" id="PTHR11215">
    <property type="entry name" value="METAL DEPENDENT HYDROLASE - RELATED"/>
    <property type="match status" value="1"/>
</dbReference>
<dbReference type="GeneID" id="24920285"/>
<evidence type="ECO:0000313" key="2">
    <source>
        <dbReference type="EMBL" id="CBK23273.2"/>
    </source>
</evidence>
<evidence type="ECO:0000256" key="1">
    <source>
        <dbReference type="ARBA" id="ARBA00010105"/>
    </source>
</evidence>
<dbReference type="Pfam" id="PF03690">
    <property type="entry name" value="MYG1_exonuc"/>
    <property type="match status" value="1"/>
</dbReference>
<evidence type="ECO:0008006" key="4">
    <source>
        <dbReference type="Google" id="ProtNLM"/>
    </source>
</evidence>
<organism evidence="2">
    <name type="scientific">Blastocystis hominis</name>
    <dbReference type="NCBI Taxonomy" id="12968"/>
    <lineage>
        <taxon>Eukaryota</taxon>
        <taxon>Sar</taxon>
        <taxon>Stramenopiles</taxon>
        <taxon>Bigyra</taxon>
        <taxon>Opalozoa</taxon>
        <taxon>Opalinata</taxon>
        <taxon>Blastocystidae</taxon>
        <taxon>Blastocystis</taxon>
    </lineage>
</organism>
<dbReference type="OMA" id="FHCDEVV"/>
<dbReference type="EMBL" id="FN668658">
    <property type="protein sequence ID" value="CBK23273.2"/>
    <property type="molecule type" value="Genomic_DNA"/>
</dbReference>
<dbReference type="GO" id="GO:0005737">
    <property type="term" value="C:cytoplasm"/>
    <property type="evidence" value="ECO:0007669"/>
    <property type="project" value="TreeGrafter"/>
</dbReference>
<proteinExistence type="inferred from homology"/>
<dbReference type="RefSeq" id="XP_012897321.1">
    <property type="nucleotide sequence ID" value="XM_013041867.1"/>
</dbReference>
<dbReference type="Proteomes" id="UP000008312">
    <property type="component" value="Unassembled WGS sequence"/>
</dbReference>
<dbReference type="AlphaFoldDB" id="D8M5D4"/>
<dbReference type="FunCoup" id="D8M5D4">
    <property type="interactions" value="602"/>
</dbReference>
<dbReference type="GO" id="GO:0005634">
    <property type="term" value="C:nucleus"/>
    <property type="evidence" value="ECO:0007669"/>
    <property type="project" value="TreeGrafter"/>
</dbReference>
<accession>D8M5D4</accession>
<dbReference type="OrthoDB" id="10265310at2759"/>
<keyword evidence="3" id="KW-1185">Reference proteome</keyword>
<dbReference type="InterPro" id="IPR003226">
    <property type="entry name" value="MYG1_exonuclease"/>
</dbReference>
<gene>
    <name evidence="2" type="ORF">GSBLH_T00003172001</name>
</gene>
<comment type="similarity">
    <text evidence="1">Belongs to the MYG1 family.</text>
</comment>
<protein>
    <recommendedName>
        <fullName evidence="4">Metal-dependent protein hydrolase</fullName>
    </recommendedName>
</protein>
<reference evidence="2" key="1">
    <citation type="submission" date="2010-02" db="EMBL/GenBank/DDBJ databases">
        <title>Sequencing and annotation of the Blastocystis hominis genome.</title>
        <authorList>
            <person name="Wincker P."/>
        </authorList>
    </citation>
    <scope>NUCLEOTIDE SEQUENCE</scope>
    <source>
        <strain evidence="2">Singapore isolate B</strain>
    </source>
</reference>
<name>D8M5D4_BLAHO</name>
<sequence length="370" mass="42233">MEAKRLHRNLMYEGTNVISALLNPDMFPEYMNRANELGFSGEVFLDTFPENRKVIGTHSGTFHSDEALAVSLLRTLPEYRDHVIMRTRNQELLKKCDIVVDVGGEYDFEKKRFDHHQKGFECTFDSQHKTKLSSAGLIYKHFGREIIGAILNRSLPPADLDYVYHKVYDHFVEEIDGTDNGVNSSSGDSNYKVTTTISSRVARLGISWREEWSEEKEQERFRFAMGLMIGEFWQRVHIEADEILPARGIVREAMEKAKEVHPSGEILVMKESCPYMEHVFELEKERGEEGKTKFVVVENTDGSWRVRAMNAGPGTFEVRKKILAKCLGLRDEELSRASGIEGCIFVHINGFIGSNKTKEGALKMAIQSLE</sequence>
<evidence type="ECO:0000313" key="3">
    <source>
        <dbReference type="Proteomes" id="UP000008312"/>
    </source>
</evidence>